<dbReference type="PANTHER" id="PTHR46630:SF1">
    <property type="entry name" value="TETRATRICOPEPTIDE REPEAT PROTEIN 29"/>
    <property type="match status" value="1"/>
</dbReference>
<dbReference type="PANTHER" id="PTHR46630">
    <property type="entry name" value="TETRATRICOPEPTIDE REPEAT PROTEIN 29"/>
    <property type="match status" value="1"/>
</dbReference>
<comment type="caution">
    <text evidence="10">The sequence shown here is derived from an EMBL/GenBank/DDBJ whole genome shotgun (WGS) entry which is preliminary data.</text>
</comment>
<name>A0A2V3PVT2_9BACT</name>
<feature type="repeat" description="TPR" evidence="6">
    <location>
        <begin position="182"/>
        <end position="215"/>
    </location>
</feature>
<evidence type="ECO:0000256" key="6">
    <source>
        <dbReference type="PROSITE-ProRule" id="PRU00339"/>
    </source>
</evidence>
<dbReference type="InterPro" id="IPR019734">
    <property type="entry name" value="TPR_rpt"/>
</dbReference>
<dbReference type="EMBL" id="QICL01000001">
    <property type="protein sequence ID" value="PXV69016.1"/>
    <property type="molecule type" value="Genomic_DNA"/>
</dbReference>
<evidence type="ECO:0000256" key="5">
    <source>
        <dbReference type="ARBA" id="ARBA00038253"/>
    </source>
</evidence>
<feature type="coiled-coil region" evidence="7">
    <location>
        <begin position="387"/>
        <end position="438"/>
    </location>
</feature>
<keyword evidence="8" id="KW-0472">Membrane</keyword>
<keyword evidence="8" id="KW-0812">Transmembrane</keyword>
<dbReference type="Pfam" id="PF13424">
    <property type="entry name" value="TPR_12"/>
    <property type="match status" value="1"/>
</dbReference>
<evidence type="ECO:0000256" key="8">
    <source>
        <dbReference type="SAM" id="Phobius"/>
    </source>
</evidence>
<evidence type="ECO:0000313" key="11">
    <source>
        <dbReference type="Proteomes" id="UP000247973"/>
    </source>
</evidence>
<keyword evidence="4 6" id="KW-0802">TPR repeat</keyword>
<protein>
    <submittedName>
        <fullName evidence="10">Tetratricopeptide repeat protein</fullName>
    </submittedName>
</protein>
<evidence type="ECO:0000256" key="7">
    <source>
        <dbReference type="SAM" id="Coils"/>
    </source>
</evidence>
<keyword evidence="2" id="KW-0963">Cytoplasm</keyword>
<evidence type="ECO:0000313" key="10">
    <source>
        <dbReference type="EMBL" id="PXV69016.1"/>
    </source>
</evidence>
<dbReference type="Gene3D" id="1.25.40.10">
    <property type="entry name" value="Tetratricopeptide repeat domain"/>
    <property type="match status" value="2"/>
</dbReference>
<dbReference type="AlphaFoldDB" id="A0A2V3PVT2"/>
<feature type="repeat" description="TPR" evidence="6">
    <location>
        <begin position="222"/>
        <end position="255"/>
    </location>
</feature>
<organism evidence="10 11">
    <name type="scientific">Dysgonomonas alginatilytica</name>
    <dbReference type="NCBI Taxonomy" id="1605892"/>
    <lineage>
        <taxon>Bacteria</taxon>
        <taxon>Pseudomonadati</taxon>
        <taxon>Bacteroidota</taxon>
        <taxon>Bacteroidia</taxon>
        <taxon>Bacteroidales</taxon>
        <taxon>Dysgonomonadaceae</taxon>
        <taxon>Dysgonomonas</taxon>
    </lineage>
</organism>
<feature type="signal peptide" evidence="9">
    <location>
        <begin position="1"/>
        <end position="24"/>
    </location>
</feature>
<dbReference type="PROSITE" id="PS51257">
    <property type="entry name" value="PROKAR_LIPOPROTEIN"/>
    <property type="match status" value="1"/>
</dbReference>
<dbReference type="OrthoDB" id="693260at2"/>
<dbReference type="SMART" id="SM00028">
    <property type="entry name" value="TPR"/>
    <property type="match status" value="4"/>
</dbReference>
<dbReference type="InterPro" id="IPR011990">
    <property type="entry name" value="TPR-like_helical_dom_sf"/>
</dbReference>
<sequence>MKISTNFLLLLLPCILFSCKQNNASTDLLRQAQNIVEDKPNEALALLDSIQNTEDMDADSYMQHIVTRIHAKYKTKQEILGDTLVFEAQEYFDGSKNSEQAALANYYAGIINRKMNRYDKSLISFLKAGVNATKTGDNKLSGRISDYIGAVYFEQGAMDSAALNYRKALHCYSLEKDSISMMRATNQIGRCYEDLGKLDSAYVYFNNALQIAKNINGEKYKNNITQNLGVITYKMGEYDKAIEYYQSVLDMKITDDNQRHRAYLSLLKIYNLKQDKNLAKEFALKVEASLPDVTDIKTKKEMYAALTNYYKLTGDYKQALNYSELKNETILQIAKEEQPAEMIKADTNFRIEQKDRFYGELQSDFYLYLTVGIVVLLTLVVFISLALRQRKKDKEEFRLEAEKYERARRYLEASNKDYARIEAEIKEMLEDTEDTENK</sequence>
<accession>A0A2V3PVT2</accession>
<dbReference type="InterPro" id="IPR051476">
    <property type="entry name" value="Bac_ResReg_Asp_Phosphatase"/>
</dbReference>
<evidence type="ECO:0000256" key="9">
    <source>
        <dbReference type="SAM" id="SignalP"/>
    </source>
</evidence>
<evidence type="ECO:0000256" key="3">
    <source>
        <dbReference type="ARBA" id="ARBA00022737"/>
    </source>
</evidence>
<comment type="similarity">
    <text evidence="5">Belongs to the Rap family.</text>
</comment>
<feature type="transmembrane region" description="Helical" evidence="8">
    <location>
        <begin position="365"/>
        <end position="387"/>
    </location>
</feature>
<evidence type="ECO:0000256" key="1">
    <source>
        <dbReference type="ARBA" id="ARBA00004496"/>
    </source>
</evidence>
<keyword evidence="8" id="KW-1133">Transmembrane helix</keyword>
<evidence type="ECO:0000256" key="2">
    <source>
        <dbReference type="ARBA" id="ARBA00022490"/>
    </source>
</evidence>
<dbReference type="PROSITE" id="PS50005">
    <property type="entry name" value="TPR"/>
    <property type="match status" value="2"/>
</dbReference>
<dbReference type="SUPFAM" id="SSF48452">
    <property type="entry name" value="TPR-like"/>
    <property type="match status" value="1"/>
</dbReference>
<keyword evidence="11" id="KW-1185">Reference proteome</keyword>
<dbReference type="GO" id="GO:0005737">
    <property type="term" value="C:cytoplasm"/>
    <property type="evidence" value="ECO:0007669"/>
    <property type="project" value="UniProtKB-SubCell"/>
</dbReference>
<keyword evidence="9" id="KW-0732">Signal</keyword>
<evidence type="ECO:0000256" key="4">
    <source>
        <dbReference type="ARBA" id="ARBA00022803"/>
    </source>
</evidence>
<proteinExistence type="inferred from homology"/>
<gene>
    <name evidence="10" type="ORF">CLV62_101283</name>
</gene>
<keyword evidence="7" id="KW-0175">Coiled coil</keyword>
<reference evidence="10 11" key="1">
    <citation type="submission" date="2018-03" db="EMBL/GenBank/DDBJ databases">
        <title>Genomic Encyclopedia of Archaeal and Bacterial Type Strains, Phase II (KMG-II): from individual species to whole genera.</title>
        <authorList>
            <person name="Goeker M."/>
        </authorList>
    </citation>
    <scope>NUCLEOTIDE SEQUENCE [LARGE SCALE GENOMIC DNA]</scope>
    <source>
        <strain evidence="10 11">DSM 100214</strain>
    </source>
</reference>
<dbReference type="Proteomes" id="UP000247973">
    <property type="component" value="Unassembled WGS sequence"/>
</dbReference>
<keyword evidence="3" id="KW-0677">Repeat</keyword>
<feature type="chain" id="PRO_5015972905" evidence="9">
    <location>
        <begin position="25"/>
        <end position="438"/>
    </location>
</feature>
<comment type="subcellular location">
    <subcellularLocation>
        <location evidence="1">Cytoplasm</location>
    </subcellularLocation>
</comment>
<dbReference type="RefSeq" id="WP_110308983.1">
    <property type="nucleotide sequence ID" value="NZ_QICL01000001.1"/>
</dbReference>